<sequence length="49" mass="5897">MRRRASHVREYFGSRVLALIQYNWNGREDYIGQGAATQTDDRRRRRELA</sequence>
<dbReference type="AlphaFoldDB" id="A0A1W1I8H9"/>
<dbReference type="EMBL" id="LT828648">
    <property type="protein sequence ID" value="SLM49314.1"/>
    <property type="molecule type" value="Genomic_DNA"/>
</dbReference>
<organism evidence="1 2">
    <name type="scientific">Nitrospira japonica</name>
    <dbReference type="NCBI Taxonomy" id="1325564"/>
    <lineage>
        <taxon>Bacteria</taxon>
        <taxon>Pseudomonadati</taxon>
        <taxon>Nitrospirota</taxon>
        <taxon>Nitrospiria</taxon>
        <taxon>Nitrospirales</taxon>
        <taxon>Nitrospiraceae</taxon>
        <taxon>Nitrospira</taxon>
    </lineage>
</organism>
<protein>
    <submittedName>
        <fullName evidence="1">Uncharacterized protein</fullName>
    </submittedName>
</protein>
<keyword evidence="2" id="KW-1185">Reference proteome</keyword>
<dbReference type="Proteomes" id="UP000192042">
    <property type="component" value="Chromosome I"/>
</dbReference>
<name>A0A1W1I8H9_9BACT</name>
<reference evidence="1 2" key="1">
    <citation type="submission" date="2017-03" db="EMBL/GenBank/DDBJ databases">
        <authorList>
            <person name="Afonso C.L."/>
            <person name="Miller P.J."/>
            <person name="Scott M.A."/>
            <person name="Spackman E."/>
            <person name="Goraichik I."/>
            <person name="Dimitrov K.M."/>
            <person name="Suarez D.L."/>
            <person name="Swayne D.E."/>
        </authorList>
    </citation>
    <scope>NUCLEOTIDE SEQUENCE [LARGE SCALE GENOMIC DNA]</scope>
    <source>
        <strain evidence="1">Genome sequencing of Nitrospira japonica strain NJ11</strain>
    </source>
</reference>
<evidence type="ECO:0000313" key="2">
    <source>
        <dbReference type="Proteomes" id="UP000192042"/>
    </source>
</evidence>
<accession>A0A1W1I8H9</accession>
<gene>
    <name evidence="1" type="ORF">NSJP_3147</name>
</gene>
<evidence type="ECO:0000313" key="1">
    <source>
        <dbReference type="EMBL" id="SLM49314.1"/>
    </source>
</evidence>
<dbReference type="KEGG" id="nja:NSJP_3147"/>
<proteinExistence type="predicted"/>